<gene>
    <name evidence="1" type="ORF">CBW42_11125</name>
</gene>
<dbReference type="AlphaFoldDB" id="A0A252F279"/>
<dbReference type="PANTHER" id="PTHR40056">
    <property type="entry name" value="HYPOTHETICAL CYTOSOLIC PROTEIN"/>
    <property type="match status" value="1"/>
</dbReference>
<evidence type="ECO:0000313" key="2">
    <source>
        <dbReference type="Proteomes" id="UP000194903"/>
    </source>
</evidence>
<dbReference type="Proteomes" id="UP000194903">
    <property type="component" value="Unassembled WGS sequence"/>
</dbReference>
<sequence>MDSFIQSDKAQEMREYTLPRFHELPKIQIYLDQLITVLQQILSPLFDADTQQCMTASMINNYAKQGVISRPVKKKYTRDHIAYLIFIAASKQVLSIDGIRKLIQIQLDSYPLEAAYDYFCTELENALHAVFNGAEPPADTASTQTQQTKLMRADVSAIAHKIYLSKYLEQFAA</sequence>
<dbReference type="OrthoDB" id="3191472at2"/>
<protein>
    <recommendedName>
        <fullName evidence="3">DUF1836 domain-containing protein</fullName>
    </recommendedName>
</protein>
<proteinExistence type="predicted"/>
<dbReference type="EMBL" id="NHOC01000010">
    <property type="protein sequence ID" value="OUM19710.1"/>
    <property type="molecule type" value="Genomic_DNA"/>
</dbReference>
<accession>A0A252F279</accession>
<keyword evidence="2" id="KW-1185">Reference proteome</keyword>
<evidence type="ECO:0008006" key="3">
    <source>
        <dbReference type="Google" id="ProtNLM"/>
    </source>
</evidence>
<dbReference type="RefSeq" id="WP_087021411.1">
    <property type="nucleotide sequence ID" value="NZ_NHOC01000010.1"/>
</dbReference>
<reference evidence="1 2" key="1">
    <citation type="submission" date="2017-05" db="EMBL/GenBank/DDBJ databases">
        <title>Butyricicoccus porcorum sp. nov. a butyrate-producing bacterium from the swine intestinal tract.</title>
        <authorList>
            <person name="Trachsel J."/>
            <person name="Humphrey S."/>
            <person name="Allen H.K."/>
        </authorList>
    </citation>
    <scope>NUCLEOTIDE SEQUENCE [LARGE SCALE GENOMIC DNA]</scope>
    <source>
        <strain evidence="1">BB10</strain>
    </source>
</reference>
<comment type="caution">
    <text evidence="1">The sequence shown here is derived from an EMBL/GenBank/DDBJ whole genome shotgun (WGS) entry which is preliminary data.</text>
</comment>
<dbReference type="Pfam" id="PF08876">
    <property type="entry name" value="DUF1836"/>
    <property type="match status" value="1"/>
</dbReference>
<organism evidence="1 2">
    <name type="scientific">Butyricicoccus porcorum</name>
    <dbReference type="NCBI Taxonomy" id="1945634"/>
    <lineage>
        <taxon>Bacteria</taxon>
        <taxon>Bacillati</taxon>
        <taxon>Bacillota</taxon>
        <taxon>Clostridia</taxon>
        <taxon>Eubacteriales</taxon>
        <taxon>Butyricicoccaceae</taxon>
        <taxon>Butyricicoccus</taxon>
    </lineage>
</organism>
<name>A0A252F279_9FIRM</name>
<evidence type="ECO:0000313" key="1">
    <source>
        <dbReference type="EMBL" id="OUM19710.1"/>
    </source>
</evidence>
<dbReference type="PANTHER" id="PTHR40056:SF1">
    <property type="entry name" value="DUF1836 DOMAIN-CONTAINING PROTEIN"/>
    <property type="match status" value="1"/>
</dbReference>
<dbReference type="InterPro" id="IPR014975">
    <property type="entry name" value="DUF1836"/>
</dbReference>